<keyword evidence="2" id="KW-1185">Reference proteome</keyword>
<gene>
    <name evidence="1" type="ORF">MLD38_011016</name>
</gene>
<dbReference type="Proteomes" id="UP001057402">
    <property type="component" value="Chromosome 4"/>
</dbReference>
<dbReference type="EMBL" id="CM042883">
    <property type="protein sequence ID" value="KAI4372832.1"/>
    <property type="molecule type" value="Genomic_DNA"/>
</dbReference>
<comment type="caution">
    <text evidence="1">The sequence shown here is derived from an EMBL/GenBank/DDBJ whole genome shotgun (WGS) entry which is preliminary data.</text>
</comment>
<evidence type="ECO:0000313" key="2">
    <source>
        <dbReference type="Proteomes" id="UP001057402"/>
    </source>
</evidence>
<reference evidence="2" key="1">
    <citation type="journal article" date="2023" name="Front. Plant Sci.">
        <title>Chromosomal-level genome assembly of Melastoma candidum provides insights into trichome evolution.</title>
        <authorList>
            <person name="Zhong Y."/>
            <person name="Wu W."/>
            <person name="Sun C."/>
            <person name="Zou P."/>
            <person name="Liu Y."/>
            <person name="Dai S."/>
            <person name="Zhou R."/>
        </authorList>
    </citation>
    <scope>NUCLEOTIDE SEQUENCE [LARGE SCALE GENOMIC DNA]</scope>
</reference>
<sequence length="150" mass="17259">MWSTFTQVFCTLRDEKLYGNLKKCEFFQPSVVFLGFVVSSEGIKVLPIREWPVPRSFHDIRNFHGLESFYKRFIRAAQSSFERLKECLSEAPVLALSDFARMFEVECDASGVGLGGVLLQEGRPIAYFIEKLNGAKLYYSMYDKEFIAIV</sequence>
<evidence type="ECO:0000313" key="1">
    <source>
        <dbReference type="EMBL" id="KAI4372832.1"/>
    </source>
</evidence>
<organism evidence="1 2">
    <name type="scientific">Melastoma candidum</name>
    <dbReference type="NCBI Taxonomy" id="119954"/>
    <lineage>
        <taxon>Eukaryota</taxon>
        <taxon>Viridiplantae</taxon>
        <taxon>Streptophyta</taxon>
        <taxon>Embryophyta</taxon>
        <taxon>Tracheophyta</taxon>
        <taxon>Spermatophyta</taxon>
        <taxon>Magnoliopsida</taxon>
        <taxon>eudicotyledons</taxon>
        <taxon>Gunneridae</taxon>
        <taxon>Pentapetalae</taxon>
        <taxon>rosids</taxon>
        <taxon>malvids</taxon>
        <taxon>Myrtales</taxon>
        <taxon>Melastomataceae</taxon>
        <taxon>Melastomatoideae</taxon>
        <taxon>Melastomateae</taxon>
        <taxon>Melastoma</taxon>
    </lineage>
</organism>
<accession>A0ACB9RA17</accession>
<protein>
    <submittedName>
        <fullName evidence="1">Uncharacterized protein</fullName>
    </submittedName>
</protein>
<name>A0ACB9RA17_9MYRT</name>
<proteinExistence type="predicted"/>